<dbReference type="Proteomes" id="UP000034325">
    <property type="component" value="Unassembled WGS sequence"/>
</dbReference>
<feature type="transmembrane region" description="Helical" evidence="8">
    <location>
        <begin position="156"/>
        <end position="184"/>
    </location>
</feature>
<gene>
    <name evidence="10" type="ORF">UT23_C0024G0003</name>
</gene>
<feature type="transmembrane region" description="Helical" evidence="8">
    <location>
        <begin position="47"/>
        <end position="70"/>
    </location>
</feature>
<evidence type="ECO:0000256" key="2">
    <source>
        <dbReference type="ARBA" id="ARBA00022475"/>
    </source>
</evidence>
<evidence type="ECO:0000256" key="6">
    <source>
        <dbReference type="ARBA" id="ARBA00022989"/>
    </source>
</evidence>
<dbReference type="EMBL" id="LBWA01000024">
    <property type="protein sequence ID" value="KKQ96803.1"/>
    <property type="molecule type" value="Genomic_DNA"/>
</dbReference>
<keyword evidence="7 8" id="KW-0472">Membrane</keyword>
<evidence type="ECO:0000259" key="9">
    <source>
        <dbReference type="Pfam" id="PF13231"/>
    </source>
</evidence>
<sequence>MRKWVWVGILILAGAVRLLTLSKLLVFTPDEAYISYIVRTIVKDFHVIWIGVSILGYGFYMGPLWIYIIYPFYALLNGDPMVLGALTSLMGVATTFLIYWLGKKMFNGRVAIIASLFYATQALVIFYDQRPYPPGVPMWLMLMMLSLYMSNRSSKWWIFFAFLAGMVFHIHLSLGGMILVGIYWAYVKRKSIGRSVILPSILVFTITISPLIVFDYFHKASNITTPLRILKSSQGGGFSLNFAARANSFWGTLSRVWYLTPGNSNADEILYPCNVQQSYTTTDSVMVLPIVALVIYILFLFNKRTWTDEKKKLLALAGLATLFPFLFLPIFNPVEYYLVGFFPIFFLTIALFVDSLKSLRKYAYILIIIVAFNGIFTVIGASGNYGLEERRMLISKVEEIVGEKTYELETADTKSCLGGWRYLFLSYYKAPLRSTEDKNFAWLYPEEVSKVSAEFKVKIKESRLATPTLQGDYLIQMGGFSAYVSENR</sequence>
<evidence type="ECO:0000313" key="11">
    <source>
        <dbReference type="Proteomes" id="UP000034325"/>
    </source>
</evidence>
<feature type="transmembrane region" description="Helical" evidence="8">
    <location>
        <begin position="284"/>
        <end position="301"/>
    </location>
</feature>
<feature type="transmembrane region" description="Helical" evidence="8">
    <location>
        <begin position="196"/>
        <end position="217"/>
    </location>
</feature>
<protein>
    <submittedName>
        <fullName evidence="10">Glycosyl transferase family 39</fullName>
    </submittedName>
</protein>
<keyword evidence="4 10" id="KW-0808">Transferase</keyword>
<dbReference type="AlphaFoldDB" id="A0A0G0LXZ0"/>
<evidence type="ECO:0000256" key="4">
    <source>
        <dbReference type="ARBA" id="ARBA00022679"/>
    </source>
</evidence>
<keyword evidence="5 8" id="KW-0812">Transmembrane</keyword>
<evidence type="ECO:0000256" key="3">
    <source>
        <dbReference type="ARBA" id="ARBA00022676"/>
    </source>
</evidence>
<dbReference type="PANTHER" id="PTHR33908">
    <property type="entry name" value="MANNOSYLTRANSFERASE YKCB-RELATED"/>
    <property type="match status" value="1"/>
</dbReference>
<feature type="transmembrane region" description="Helical" evidence="8">
    <location>
        <begin position="82"/>
        <end position="101"/>
    </location>
</feature>
<evidence type="ECO:0000256" key="7">
    <source>
        <dbReference type="ARBA" id="ARBA00023136"/>
    </source>
</evidence>
<evidence type="ECO:0000313" key="10">
    <source>
        <dbReference type="EMBL" id="KKQ96803.1"/>
    </source>
</evidence>
<feature type="transmembrane region" description="Helical" evidence="8">
    <location>
        <begin position="337"/>
        <end position="356"/>
    </location>
</feature>
<dbReference type="InterPro" id="IPR038731">
    <property type="entry name" value="RgtA/B/C-like"/>
</dbReference>
<feature type="transmembrane region" description="Helical" evidence="8">
    <location>
        <begin position="313"/>
        <end position="331"/>
    </location>
</feature>
<feature type="domain" description="Glycosyltransferase RgtA/B/C/D-like" evidence="9">
    <location>
        <begin position="63"/>
        <end position="213"/>
    </location>
</feature>
<reference evidence="10 11" key="1">
    <citation type="journal article" date="2015" name="Nature">
        <title>rRNA introns, odd ribosomes, and small enigmatic genomes across a large radiation of phyla.</title>
        <authorList>
            <person name="Brown C.T."/>
            <person name="Hug L.A."/>
            <person name="Thomas B.C."/>
            <person name="Sharon I."/>
            <person name="Castelle C.J."/>
            <person name="Singh A."/>
            <person name="Wilkins M.J."/>
            <person name="Williams K.H."/>
            <person name="Banfield J.F."/>
        </authorList>
    </citation>
    <scope>NUCLEOTIDE SEQUENCE [LARGE SCALE GENOMIC DNA]</scope>
</reference>
<organism evidence="10 11">
    <name type="scientific">Candidatus Woesebacteria bacterium GW2011_GWA1_39_12</name>
    <dbReference type="NCBI Taxonomy" id="1618549"/>
    <lineage>
        <taxon>Bacteria</taxon>
        <taxon>Candidatus Woeseibacteriota</taxon>
    </lineage>
</organism>
<dbReference type="GO" id="GO:0009103">
    <property type="term" value="P:lipopolysaccharide biosynthetic process"/>
    <property type="evidence" value="ECO:0007669"/>
    <property type="project" value="UniProtKB-ARBA"/>
</dbReference>
<keyword evidence="3" id="KW-0328">Glycosyltransferase</keyword>
<accession>A0A0G0LXZ0</accession>
<keyword evidence="2" id="KW-1003">Cell membrane</keyword>
<keyword evidence="6 8" id="KW-1133">Transmembrane helix</keyword>
<dbReference type="PANTHER" id="PTHR33908:SF11">
    <property type="entry name" value="MEMBRANE PROTEIN"/>
    <property type="match status" value="1"/>
</dbReference>
<feature type="transmembrane region" description="Helical" evidence="8">
    <location>
        <begin position="363"/>
        <end position="387"/>
    </location>
</feature>
<comment type="subcellular location">
    <subcellularLocation>
        <location evidence="1">Cell membrane</location>
        <topology evidence="1">Multi-pass membrane protein</topology>
    </subcellularLocation>
</comment>
<evidence type="ECO:0000256" key="5">
    <source>
        <dbReference type="ARBA" id="ARBA00022692"/>
    </source>
</evidence>
<name>A0A0G0LXZ0_9BACT</name>
<dbReference type="GO" id="GO:0016763">
    <property type="term" value="F:pentosyltransferase activity"/>
    <property type="evidence" value="ECO:0007669"/>
    <property type="project" value="TreeGrafter"/>
</dbReference>
<dbReference type="InterPro" id="IPR050297">
    <property type="entry name" value="LipidA_mod_glycosyltrf_83"/>
</dbReference>
<dbReference type="Pfam" id="PF13231">
    <property type="entry name" value="PMT_2"/>
    <property type="match status" value="1"/>
</dbReference>
<proteinExistence type="predicted"/>
<evidence type="ECO:0000256" key="8">
    <source>
        <dbReference type="SAM" id="Phobius"/>
    </source>
</evidence>
<evidence type="ECO:0000256" key="1">
    <source>
        <dbReference type="ARBA" id="ARBA00004651"/>
    </source>
</evidence>
<feature type="transmembrane region" description="Helical" evidence="8">
    <location>
        <begin position="6"/>
        <end position="26"/>
    </location>
</feature>
<comment type="caution">
    <text evidence="10">The sequence shown here is derived from an EMBL/GenBank/DDBJ whole genome shotgun (WGS) entry which is preliminary data.</text>
</comment>
<feature type="transmembrane region" description="Helical" evidence="8">
    <location>
        <begin position="108"/>
        <end position="126"/>
    </location>
</feature>
<dbReference type="GO" id="GO:0005886">
    <property type="term" value="C:plasma membrane"/>
    <property type="evidence" value="ECO:0007669"/>
    <property type="project" value="UniProtKB-SubCell"/>
</dbReference>